<dbReference type="InterPro" id="IPR002060">
    <property type="entry name" value="Squ/phyt_synthse"/>
</dbReference>
<organism evidence="1 2">
    <name type="scientific">Parvularcula marina</name>
    <dbReference type="NCBI Taxonomy" id="2292771"/>
    <lineage>
        <taxon>Bacteria</taxon>
        <taxon>Pseudomonadati</taxon>
        <taxon>Pseudomonadota</taxon>
        <taxon>Alphaproteobacteria</taxon>
        <taxon>Parvularculales</taxon>
        <taxon>Parvularculaceae</taxon>
        <taxon>Parvularcula</taxon>
    </lineage>
</organism>
<comment type="caution">
    <text evidence="1">The sequence shown here is derived from an EMBL/GenBank/DDBJ whole genome shotgun (WGS) entry which is preliminary data.</text>
</comment>
<reference evidence="1 2" key="1">
    <citation type="submission" date="2018-08" db="EMBL/GenBank/DDBJ databases">
        <title>Parvularcula sp. SM1705, isolated from surface water of the South Sea China.</title>
        <authorList>
            <person name="Sun L."/>
        </authorList>
    </citation>
    <scope>NUCLEOTIDE SEQUENCE [LARGE SCALE GENOMIC DNA]</scope>
    <source>
        <strain evidence="1 2">SM1705</strain>
    </source>
</reference>
<keyword evidence="2" id="KW-1185">Reference proteome</keyword>
<dbReference type="EMBL" id="QUQO01000001">
    <property type="protein sequence ID" value="RFB04085.1"/>
    <property type="molecule type" value="Genomic_DNA"/>
</dbReference>
<dbReference type="Proteomes" id="UP000264589">
    <property type="component" value="Unassembled WGS sequence"/>
</dbReference>
<evidence type="ECO:0000313" key="2">
    <source>
        <dbReference type="Proteomes" id="UP000264589"/>
    </source>
</evidence>
<proteinExistence type="predicted"/>
<dbReference type="OrthoDB" id="9814909at2"/>
<dbReference type="InParanoid" id="A0A371RF69"/>
<evidence type="ECO:0000313" key="1">
    <source>
        <dbReference type="EMBL" id="RFB04085.1"/>
    </source>
</evidence>
<accession>A0A371RF69</accession>
<dbReference type="AlphaFoldDB" id="A0A371RF69"/>
<evidence type="ECO:0008006" key="3">
    <source>
        <dbReference type="Google" id="ProtNLM"/>
    </source>
</evidence>
<name>A0A371RF69_9PROT</name>
<gene>
    <name evidence="1" type="ORF">DX908_01575</name>
</gene>
<dbReference type="RefSeq" id="WP_116390713.1">
    <property type="nucleotide sequence ID" value="NZ_QUQO01000001.1"/>
</dbReference>
<sequence>MRPDRFPGLEPRLAALLLPIARERFTEQVTALAWWRDETRAVGLVLLAFAAEIDSIPEKVSEPTLGAIRYAFWREVLAEIADGRARAHPVAEGLLALSAFNRAPSGAELEALVTAGEDSLPEAEGAVPKDPAALMAALLPLIARTAGAKDDQDAPLAALGRAFVANERDDWQAVWQALTPLPEALAPIAGAARLHYRRAGGKALPAYRQQFSLFLTTLKGR</sequence>
<dbReference type="Pfam" id="PF00494">
    <property type="entry name" value="SQS_PSY"/>
    <property type="match status" value="1"/>
</dbReference>
<protein>
    <recommendedName>
        <fullName evidence="3">Phytoene synthase</fullName>
    </recommendedName>
</protein>